<gene>
    <name evidence="15" type="ORF">g.40520</name>
</gene>
<keyword evidence="9 12" id="KW-0333">Golgi apparatus</keyword>
<dbReference type="FunFam" id="3.40.50.11660:FF:000004">
    <property type="entry name" value="Glycoprotein 3-alpha-L-fucosyltransferase A"/>
    <property type="match status" value="1"/>
</dbReference>
<comment type="pathway">
    <text evidence="2">Protein modification; protein glycosylation.</text>
</comment>
<feature type="domain" description="Fucosyltransferase N-terminal" evidence="14">
    <location>
        <begin position="170"/>
        <end position="269"/>
    </location>
</feature>
<keyword evidence="10 12" id="KW-0472">Membrane</keyword>
<evidence type="ECO:0000256" key="3">
    <source>
        <dbReference type="ARBA" id="ARBA00008919"/>
    </source>
</evidence>
<comment type="similarity">
    <text evidence="3 12">Belongs to the glycosyltransferase 10 family.</text>
</comment>
<name>A0A1B6KZF6_9HEMI</name>
<proteinExistence type="inferred from homology"/>
<protein>
    <recommendedName>
        <fullName evidence="12">Fucosyltransferase</fullName>
        <ecNumber evidence="12">2.4.1.-</ecNumber>
    </recommendedName>
</protein>
<keyword evidence="8 12" id="KW-1133">Transmembrane helix</keyword>
<dbReference type="InterPro" id="IPR038577">
    <property type="entry name" value="GT10-like_C_sf"/>
</dbReference>
<evidence type="ECO:0000259" key="13">
    <source>
        <dbReference type="Pfam" id="PF00852"/>
    </source>
</evidence>
<reference evidence="15" key="1">
    <citation type="submission" date="2015-11" db="EMBL/GenBank/DDBJ databases">
        <title>De novo transcriptome assembly of four potential Pierce s Disease insect vectors from Arizona vineyards.</title>
        <authorList>
            <person name="Tassone E.E."/>
        </authorList>
    </citation>
    <scope>NUCLEOTIDE SEQUENCE</scope>
</reference>
<dbReference type="InterPro" id="IPR031481">
    <property type="entry name" value="Glyco_tran_10_N"/>
</dbReference>
<dbReference type="PANTHER" id="PTHR48438:SF1">
    <property type="entry name" value="ALPHA-(1,3)-FUCOSYLTRANSFERASE C-RELATED"/>
    <property type="match status" value="1"/>
</dbReference>
<evidence type="ECO:0000256" key="5">
    <source>
        <dbReference type="ARBA" id="ARBA00022679"/>
    </source>
</evidence>
<feature type="domain" description="Fucosyltransferase C-terminal" evidence="13">
    <location>
        <begin position="291"/>
        <end position="465"/>
    </location>
</feature>
<dbReference type="Gene3D" id="3.40.50.11660">
    <property type="entry name" value="Glycosyl transferase family 10, C-terminal domain"/>
    <property type="match status" value="1"/>
</dbReference>
<keyword evidence="7" id="KW-0735">Signal-anchor</keyword>
<dbReference type="GO" id="GO:0032580">
    <property type="term" value="C:Golgi cisterna membrane"/>
    <property type="evidence" value="ECO:0007669"/>
    <property type="project" value="UniProtKB-SubCell"/>
</dbReference>
<evidence type="ECO:0000256" key="1">
    <source>
        <dbReference type="ARBA" id="ARBA00004447"/>
    </source>
</evidence>
<evidence type="ECO:0000259" key="14">
    <source>
        <dbReference type="Pfam" id="PF17039"/>
    </source>
</evidence>
<organism evidence="15">
    <name type="scientific">Graphocephala atropunctata</name>
    <dbReference type="NCBI Taxonomy" id="36148"/>
    <lineage>
        <taxon>Eukaryota</taxon>
        <taxon>Metazoa</taxon>
        <taxon>Ecdysozoa</taxon>
        <taxon>Arthropoda</taxon>
        <taxon>Hexapoda</taxon>
        <taxon>Insecta</taxon>
        <taxon>Pterygota</taxon>
        <taxon>Neoptera</taxon>
        <taxon>Paraneoptera</taxon>
        <taxon>Hemiptera</taxon>
        <taxon>Auchenorrhyncha</taxon>
        <taxon>Membracoidea</taxon>
        <taxon>Cicadellidae</taxon>
        <taxon>Cicadellinae</taxon>
        <taxon>Cicadellini</taxon>
        <taxon>Graphocephala</taxon>
    </lineage>
</organism>
<dbReference type="EC" id="2.4.1.-" evidence="12"/>
<dbReference type="GO" id="GO:0008417">
    <property type="term" value="F:fucosyltransferase activity"/>
    <property type="evidence" value="ECO:0007669"/>
    <property type="project" value="InterPro"/>
</dbReference>
<evidence type="ECO:0000256" key="2">
    <source>
        <dbReference type="ARBA" id="ARBA00004922"/>
    </source>
</evidence>
<evidence type="ECO:0000256" key="11">
    <source>
        <dbReference type="ARBA" id="ARBA00023180"/>
    </source>
</evidence>
<dbReference type="EMBL" id="GEBQ01023149">
    <property type="protein sequence ID" value="JAT16828.1"/>
    <property type="molecule type" value="Transcribed_RNA"/>
</dbReference>
<keyword evidence="6 12" id="KW-0812">Transmembrane</keyword>
<dbReference type="Pfam" id="PF00852">
    <property type="entry name" value="Glyco_transf_10"/>
    <property type="match status" value="1"/>
</dbReference>
<accession>A0A1B6KZF6</accession>
<dbReference type="InterPro" id="IPR001503">
    <property type="entry name" value="Glyco_trans_10"/>
</dbReference>
<evidence type="ECO:0000313" key="15">
    <source>
        <dbReference type="EMBL" id="JAT16828.1"/>
    </source>
</evidence>
<dbReference type="PANTHER" id="PTHR48438">
    <property type="entry name" value="ALPHA-(1,3)-FUCOSYLTRANSFERASE C-RELATED"/>
    <property type="match status" value="1"/>
</dbReference>
<keyword evidence="11" id="KW-0325">Glycoprotein</keyword>
<evidence type="ECO:0000256" key="8">
    <source>
        <dbReference type="ARBA" id="ARBA00022989"/>
    </source>
</evidence>
<keyword evidence="5 12" id="KW-0808">Transferase</keyword>
<dbReference type="UniPathway" id="UPA00378"/>
<sequence length="482" mass="55301">HHHLCKMFRCAYHGLRLRRVVAGQDGQLRWCAMLPRFSTRRCFLTLLCVTALLFVVVNLVAHQEDGANSSASLKSKRSHLFESIILGPFESWTHSTTSTVADVEATETTILAKEPLPWYMAKGERLPKPAKIAPSGRRLAKLWPGEDRGVDRIENQLMFSPPDPTELEKVKKILMFNGLTSWGLKPGRETFAECPVNTCSLSANRVDAEDADAILFKDHLVHPGIQRPPKQVWILYLLECPYHTSHVKYNDLVNWTATYRSDSDIVAPYEKWVYHDAAVTEFQGPLRDFAANKTDKVAWFVSNCGARNGRLQYAQELQKHIQVDIYGACGKHKCPRSLAEKCFELLDKKYKFYLAFENSNCKDYITEKFFVNGLGRNILPIVMGARPEDYAKSAPKHSYIHIDDFASPKELAEYLHKLDRDDDLYNAYFKWKGTGEFINTHFFCRLCALLHDDFPAKSYRDVNEWWRGAGTCTTSSWRTMRD</sequence>
<keyword evidence="4 12" id="KW-0328">Glycosyltransferase</keyword>
<evidence type="ECO:0000256" key="10">
    <source>
        <dbReference type="ARBA" id="ARBA00023136"/>
    </source>
</evidence>
<dbReference type="AlphaFoldDB" id="A0A1B6KZF6"/>
<evidence type="ECO:0000256" key="12">
    <source>
        <dbReference type="RuleBase" id="RU003832"/>
    </source>
</evidence>
<evidence type="ECO:0000256" key="9">
    <source>
        <dbReference type="ARBA" id="ARBA00023034"/>
    </source>
</evidence>
<dbReference type="InterPro" id="IPR055270">
    <property type="entry name" value="Glyco_tran_10_C"/>
</dbReference>
<evidence type="ECO:0000256" key="6">
    <source>
        <dbReference type="ARBA" id="ARBA00022692"/>
    </source>
</evidence>
<dbReference type="Pfam" id="PF17039">
    <property type="entry name" value="Glyco_tran_10_N"/>
    <property type="match status" value="1"/>
</dbReference>
<feature type="non-terminal residue" evidence="15">
    <location>
        <position position="1"/>
    </location>
</feature>
<feature type="transmembrane region" description="Helical" evidence="12">
    <location>
        <begin position="42"/>
        <end position="61"/>
    </location>
</feature>
<comment type="subcellular location">
    <subcellularLocation>
        <location evidence="1 12">Golgi apparatus</location>
        <location evidence="1 12">Golgi stack membrane</location>
        <topology evidence="1 12">Single-pass type II membrane protein</topology>
    </subcellularLocation>
</comment>
<evidence type="ECO:0000256" key="7">
    <source>
        <dbReference type="ARBA" id="ARBA00022968"/>
    </source>
</evidence>
<dbReference type="SUPFAM" id="SSF53756">
    <property type="entry name" value="UDP-Glycosyltransferase/glycogen phosphorylase"/>
    <property type="match status" value="1"/>
</dbReference>
<evidence type="ECO:0000256" key="4">
    <source>
        <dbReference type="ARBA" id="ARBA00022676"/>
    </source>
</evidence>